<feature type="signal peptide" evidence="1">
    <location>
        <begin position="1"/>
        <end position="24"/>
    </location>
</feature>
<keyword evidence="1" id="KW-0732">Signal</keyword>
<dbReference type="OrthoDB" id="122364at2"/>
<organism evidence="2 3">
    <name type="scientific">Terriglobus roseus</name>
    <dbReference type="NCBI Taxonomy" id="392734"/>
    <lineage>
        <taxon>Bacteria</taxon>
        <taxon>Pseudomonadati</taxon>
        <taxon>Acidobacteriota</taxon>
        <taxon>Terriglobia</taxon>
        <taxon>Terriglobales</taxon>
        <taxon>Acidobacteriaceae</taxon>
        <taxon>Terriglobus</taxon>
    </lineage>
</organism>
<evidence type="ECO:0000256" key="1">
    <source>
        <dbReference type="SAM" id="SignalP"/>
    </source>
</evidence>
<dbReference type="PROSITE" id="PS51257">
    <property type="entry name" value="PROKAR_LIPOPROTEIN"/>
    <property type="match status" value="1"/>
</dbReference>
<reference evidence="3" key="1">
    <citation type="submission" date="2016-10" db="EMBL/GenBank/DDBJ databases">
        <authorList>
            <person name="Varghese N."/>
            <person name="Submissions S."/>
        </authorList>
    </citation>
    <scope>NUCLEOTIDE SEQUENCE [LARGE SCALE GENOMIC DNA]</scope>
    <source>
        <strain evidence="3">GAS232</strain>
    </source>
</reference>
<dbReference type="AlphaFoldDB" id="A0A1G7IEM4"/>
<proteinExistence type="predicted"/>
<dbReference type="RefSeq" id="WP_083344517.1">
    <property type="nucleotide sequence ID" value="NZ_LT629690.1"/>
</dbReference>
<dbReference type="EMBL" id="LT629690">
    <property type="protein sequence ID" value="SDF10954.1"/>
    <property type="molecule type" value="Genomic_DNA"/>
</dbReference>
<keyword evidence="3" id="KW-1185">Reference proteome</keyword>
<dbReference type="Proteomes" id="UP000182427">
    <property type="component" value="Chromosome I"/>
</dbReference>
<name>A0A1G7IEM4_9BACT</name>
<feature type="chain" id="PRO_5009241387" description="Lipoprotein" evidence="1">
    <location>
        <begin position="25"/>
        <end position="118"/>
    </location>
</feature>
<protein>
    <recommendedName>
        <fullName evidence="4">Lipoprotein</fullName>
    </recommendedName>
</protein>
<accession>A0A1G7IEM4</accession>
<gene>
    <name evidence="2" type="ORF">SAMN05444167_1416</name>
</gene>
<evidence type="ECO:0008006" key="4">
    <source>
        <dbReference type="Google" id="ProtNLM"/>
    </source>
</evidence>
<evidence type="ECO:0000313" key="2">
    <source>
        <dbReference type="EMBL" id="SDF10954.1"/>
    </source>
</evidence>
<evidence type="ECO:0000313" key="3">
    <source>
        <dbReference type="Proteomes" id="UP000182427"/>
    </source>
</evidence>
<sequence length="118" mass="13003">MSLIRTATTVSLALAAMLALTGCASQPRYVAVAPPPPPTYGPGPIVQIAQQNGFRDGQHDGARDLVQRAAYRPQYDRRYATTPGYDGRLGPYPVYRDTYRNAYLRGYNSGFRRAEGAY</sequence>